<evidence type="ECO:0000313" key="10">
    <source>
        <dbReference type="Proteomes" id="UP001521222"/>
    </source>
</evidence>
<keyword evidence="5" id="KW-0063">Aspartyl esterase</keyword>
<accession>A0ABR3QM41</accession>
<evidence type="ECO:0000313" key="9">
    <source>
        <dbReference type="EMBL" id="KAL1592979.1"/>
    </source>
</evidence>
<dbReference type="EMBL" id="JAKIXB020000043">
    <property type="protein sequence ID" value="KAL1592979.1"/>
    <property type="molecule type" value="Genomic_DNA"/>
</dbReference>
<feature type="domain" description="Pectinesterase catalytic" evidence="8">
    <location>
        <begin position="767"/>
        <end position="1049"/>
    </location>
</feature>
<dbReference type="EC" id="3.1.1.11" evidence="3"/>
<dbReference type="InterPro" id="IPR012334">
    <property type="entry name" value="Pectin_lyas_fold"/>
</dbReference>
<dbReference type="InterPro" id="IPR011050">
    <property type="entry name" value="Pectin_lyase_fold/virulence"/>
</dbReference>
<feature type="signal peptide" evidence="7">
    <location>
        <begin position="1"/>
        <end position="15"/>
    </location>
</feature>
<feature type="chain" id="PRO_5045517588" description="pectinesterase" evidence="7">
    <location>
        <begin position="16"/>
        <end position="1869"/>
    </location>
</feature>
<evidence type="ECO:0000259" key="8">
    <source>
        <dbReference type="Pfam" id="PF01095"/>
    </source>
</evidence>
<dbReference type="InterPro" id="IPR000070">
    <property type="entry name" value="Pectinesterase_cat"/>
</dbReference>
<feature type="compositionally biased region" description="Low complexity" evidence="6">
    <location>
        <begin position="729"/>
        <end position="751"/>
    </location>
</feature>
<evidence type="ECO:0000256" key="7">
    <source>
        <dbReference type="SAM" id="SignalP"/>
    </source>
</evidence>
<evidence type="ECO:0000256" key="5">
    <source>
        <dbReference type="ARBA" id="ARBA00023085"/>
    </source>
</evidence>
<dbReference type="PANTHER" id="PTHR31321:SF58">
    <property type="entry name" value="METHYLESTERASE, PUTATIVE-RELATED"/>
    <property type="match status" value="1"/>
</dbReference>
<name>A0ABR3QM41_9PLEO</name>
<evidence type="ECO:0000256" key="1">
    <source>
        <dbReference type="ARBA" id="ARBA00005184"/>
    </source>
</evidence>
<dbReference type="SUPFAM" id="SSF51126">
    <property type="entry name" value="Pectin lyase-like"/>
    <property type="match status" value="4"/>
</dbReference>
<evidence type="ECO:0000256" key="3">
    <source>
        <dbReference type="ARBA" id="ARBA00013229"/>
    </source>
</evidence>
<sequence length="1869" mass="194751">MRSFIVAALTGLAIAQSNSTISSTSVASSTIRASSTPLSATASSSNAAITVALDGSGQYTAINAAVSAAQNSGTYSEAVSVVGTATVTIVGATATAAADWSQNQVVVSNAGAALTIGSSSAKGVTLRNLNFINSAGTAPSVNAVVIALRGNNIAFYGCSIVSPGATAISASFGLAFFANSRIEGSDKIFYNVPSIYVYKSTIVPLSSGSSIVYSKGSTVNNVFYNSTVVFDSSSIEQKSGYSNTGVFLAAPNGVGGTVIYRNVVMDSLISTSGFHPTAATISSFYGEFANTGAGSYAKNTATRPSYDNLLTADQVSQYTVDKVFANAFPPFGSSSISWVDSFVLSSVTEADAAQLALASSSPIAASASSIVASLTASSVLSASSNATALVGASATPTASSCVPSATIAVSKNPGPCDYSNVTAAIAALPNDSKAYTIQIGAGVYNEQISITRKGKVTLIGATNSTRDYTQNQVTIQNSNGVLTSAGQDEITPTINAKKTNDNSGLALYNINFANVYPQTKNTAALAADFYGANIAAYGCSFTGFQDTLLANKGTQVFSNCYIEGSVDFIWGYSTAFFHQCMIVTNTPGSCIAAQARSTATTSGGYVFDRSVITYSSTYGSSFGLSYLGRPYSENSIAVYTNCYIDKHINAAGWSVWSTSAPQTSNVMFGEYANTGPGSWQASTQRASFATNLTTSQAAQYELAAWIGDTTWLDQIAYNYVPSYSLIGASATSTTSPSSNTTTSTGSTSTSTINAHPDSGSVPPTSAIVVSTDGSHNASFTNITAALASLPKDNTNQTIFLYSGSYNEQVPTINRPGAVRIIGYTTGNPGQSYKDNTVTITFSRGLSVSPLPVGHSDAETATIQTASSRISFYNIAMINTDNLDGAEASYVTLAASIYGNDIAFYGCSFDGWQDTLLTGATTGYQYYESCYIGGAIDFIWGYSKAYFKGCTIGAKRKSSAITAHSRASSSAIGGYIFDNCLFTTAPGVADDLTNKVYLGRPYSAYASVVVKNSYIDSAIAPAGWKIWSATDPRTDHITFAEFNNSGPSNWENNAAARQAFGFATLLTSDTYSLSSAMDSTEWIDMTYWNSIITPAPAVAVPAVPTNITVGGNSTVDGTTPPSGALIVSKSSIAGITTYQTIQDALNAAPITSKTNATIFIYPGVYNEQLIVNKSGTTIFMGYSNATDDYSQNQVSIEFNHGIDTQGTDGSDTDGATVYATGNYFYAYNINFRNTAGTTQNIASLGFAVKSSKFAALYGCQIYGNQDTLDISGNLFTFKTYIEGNVDFIFGNGAAYFLDSTISPNEDGISITADKRTTNTTAGGLVFDQCTIKPAPGTGPFKNVGLGRPWNSNARVAFVDCYLDSMISAAGWNQWSKSSPQTDGVVFAEYHNYGPGSNACNRASFSQLLSDADVVQFQLGNFFASTKFIDFSRVDTQPFTVGIGSAQTCSDLKYRFIDSQSGLKHRFVVIKLTASTTITQADATSTIVLKVTSTASITGADVVKTDIEKETATISYTSPDVTSTSTQVVTEDDGLTVTPDPVTKNSVVKATTTVGGTTTAKAPTTTIKGTTTSTLTSIMSPKPTTLTQSEGSTTTLTSSITPKGASTTIKTTISVEPSSTKTTTIKAKSSVTISTVSLKTVTKKTTTTESCIPTEPARMVRRGAVLPRAAGSTTTVTISTAITSFVKTATATQAGSTALVTETSVAKIKTFTQPGATSTVSLTSFVKTTTIAQAGNTQFVTVTSTEKIGKTTTLKAATTTVLSTSYVTQQQLQTVTPEAVTISSLQTRTSTQIVTADQQTVYITKSADITSTVRTTLPVSTSTVFQTVTQGGGVATITVTAPPGTKTVIAKSTTTVLSVATKYAKDAQACE</sequence>
<dbReference type="Gene3D" id="2.160.20.10">
    <property type="entry name" value="Single-stranded right-handed beta-helix, Pectin lyase-like"/>
    <property type="match status" value="4"/>
</dbReference>
<feature type="region of interest" description="Disordered" evidence="6">
    <location>
        <begin position="1577"/>
        <end position="1599"/>
    </location>
</feature>
<reference evidence="9 10" key="1">
    <citation type="submission" date="2024-02" db="EMBL/GenBank/DDBJ databases">
        <title>De novo assembly and annotation of 12 fungi associated with fruit tree decline syndrome in Ontario, Canada.</title>
        <authorList>
            <person name="Sulman M."/>
            <person name="Ellouze W."/>
            <person name="Ilyukhin E."/>
        </authorList>
    </citation>
    <scope>NUCLEOTIDE SEQUENCE [LARGE SCALE GENOMIC DNA]</scope>
    <source>
        <strain evidence="9 10">M97-236</strain>
    </source>
</reference>
<gene>
    <name evidence="9" type="ORF">SLS59_009449</name>
</gene>
<dbReference type="Proteomes" id="UP001521222">
    <property type="component" value="Unassembled WGS sequence"/>
</dbReference>
<comment type="similarity">
    <text evidence="2">Belongs to the pectinesterase family.</text>
</comment>
<protein>
    <recommendedName>
        <fullName evidence="3">pectinesterase</fullName>
        <ecNumber evidence="3">3.1.1.11</ecNumber>
    </recommendedName>
</protein>
<comment type="caution">
    <text evidence="9">The sequence shown here is derived from an EMBL/GenBank/DDBJ whole genome shotgun (WGS) entry which is preliminary data.</text>
</comment>
<feature type="domain" description="Pectinesterase catalytic" evidence="8">
    <location>
        <begin position="49"/>
        <end position="323"/>
    </location>
</feature>
<organism evidence="9 10">
    <name type="scientific">Nothophoma quercina</name>
    <dbReference type="NCBI Taxonomy" id="749835"/>
    <lineage>
        <taxon>Eukaryota</taxon>
        <taxon>Fungi</taxon>
        <taxon>Dikarya</taxon>
        <taxon>Ascomycota</taxon>
        <taxon>Pezizomycotina</taxon>
        <taxon>Dothideomycetes</taxon>
        <taxon>Pleosporomycetidae</taxon>
        <taxon>Pleosporales</taxon>
        <taxon>Pleosporineae</taxon>
        <taxon>Didymellaceae</taxon>
        <taxon>Nothophoma</taxon>
    </lineage>
</organism>
<keyword evidence="10" id="KW-1185">Reference proteome</keyword>
<feature type="domain" description="Pectinesterase catalytic" evidence="8">
    <location>
        <begin position="412"/>
        <end position="706"/>
    </location>
</feature>
<evidence type="ECO:0000256" key="6">
    <source>
        <dbReference type="SAM" id="MobiDB-lite"/>
    </source>
</evidence>
<proteinExistence type="inferred from homology"/>
<evidence type="ECO:0000256" key="4">
    <source>
        <dbReference type="ARBA" id="ARBA00022801"/>
    </source>
</evidence>
<dbReference type="Pfam" id="PF01095">
    <property type="entry name" value="Pectinesterase"/>
    <property type="match status" value="4"/>
</dbReference>
<comment type="pathway">
    <text evidence="1">Glycan metabolism; pectin degradation; 2-dehydro-3-deoxy-D-gluconate from pectin: step 1/5.</text>
</comment>
<feature type="domain" description="Pectinesterase catalytic" evidence="8">
    <location>
        <begin position="1132"/>
        <end position="1421"/>
    </location>
</feature>
<evidence type="ECO:0000256" key="2">
    <source>
        <dbReference type="ARBA" id="ARBA00008891"/>
    </source>
</evidence>
<keyword evidence="4" id="KW-0378">Hydrolase</keyword>
<feature type="region of interest" description="Disordered" evidence="6">
    <location>
        <begin position="729"/>
        <end position="761"/>
    </location>
</feature>
<dbReference type="PANTHER" id="PTHR31321">
    <property type="entry name" value="ACYL-COA THIOESTER HYDROLASE YBHC-RELATED"/>
    <property type="match status" value="1"/>
</dbReference>
<feature type="compositionally biased region" description="Low complexity" evidence="6">
    <location>
        <begin position="1582"/>
        <end position="1599"/>
    </location>
</feature>
<keyword evidence="7" id="KW-0732">Signal</keyword>